<dbReference type="OrthoDB" id="9797223at2"/>
<dbReference type="Gene3D" id="1.10.10.10">
    <property type="entry name" value="Winged helix-like DNA-binding domain superfamily/Winged helix DNA-binding domain"/>
    <property type="match status" value="1"/>
</dbReference>
<dbReference type="PROSITE" id="PS51000">
    <property type="entry name" value="HTH_DEOR_2"/>
    <property type="match status" value="1"/>
</dbReference>
<keyword evidence="6" id="KW-1185">Reference proteome</keyword>
<dbReference type="PROSITE" id="PS00894">
    <property type="entry name" value="HTH_DEOR_1"/>
    <property type="match status" value="1"/>
</dbReference>
<reference evidence="5 6" key="1">
    <citation type="submission" date="2016-10" db="EMBL/GenBank/DDBJ databases">
        <authorList>
            <person name="de Groot N.N."/>
        </authorList>
    </citation>
    <scope>NUCLEOTIDE SEQUENCE [LARGE SCALE GENOMIC DNA]</scope>
    <source>
        <strain evidence="5 6">DSM 25383</strain>
    </source>
</reference>
<keyword evidence="2" id="KW-0238">DNA-binding</keyword>
<dbReference type="STRING" id="1033731.SAMN05444145_102343"/>
<dbReference type="Pfam" id="PF08220">
    <property type="entry name" value="HTH_DeoR"/>
    <property type="match status" value="1"/>
</dbReference>
<dbReference type="PANTHER" id="PTHR30363">
    <property type="entry name" value="HTH-TYPE TRANSCRIPTIONAL REGULATOR SRLR-RELATED"/>
    <property type="match status" value="1"/>
</dbReference>
<dbReference type="GO" id="GO:0003677">
    <property type="term" value="F:DNA binding"/>
    <property type="evidence" value="ECO:0007669"/>
    <property type="project" value="UniProtKB-KW"/>
</dbReference>
<dbReference type="Gene3D" id="3.40.50.1360">
    <property type="match status" value="1"/>
</dbReference>
<dbReference type="RefSeq" id="WP_010262995.1">
    <property type="nucleotide sequence ID" value="NZ_CAEG01000012.1"/>
</dbReference>
<dbReference type="InterPro" id="IPR018356">
    <property type="entry name" value="Tscrpt_reg_HTH_DeoR_CS"/>
</dbReference>
<dbReference type="Pfam" id="PF00455">
    <property type="entry name" value="DeoRC"/>
    <property type="match status" value="1"/>
</dbReference>
<dbReference type="Proteomes" id="UP000183253">
    <property type="component" value="Unassembled WGS sequence"/>
</dbReference>
<dbReference type="InterPro" id="IPR036388">
    <property type="entry name" value="WH-like_DNA-bd_sf"/>
</dbReference>
<evidence type="ECO:0000256" key="1">
    <source>
        <dbReference type="ARBA" id="ARBA00023015"/>
    </source>
</evidence>
<evidence type="ECO:0000256" key="2">
    <source>
        <dbReference type="ARBA" id="ARBA00023125"/>
    </source>
</evidence>
<evidence type="ECO:0000256" key="3">
    <source>
        <dbReference type="ARBA" id="ARBA00023163"/>
    </source>
</evidence>
<dbReference type="InterPro" id="IPR037171">
    <property type="entry name" value="NagB/RpiA_transferase-like"/>
</dbReference>
<organism evidence="5 6">
    <name type="scientific">Alistipes timonensis JC136</name>
    <dbReference type="NCBI Taxonomy" id="1033731"/>
    <lineage>
        <taxon>Bacteria</taxon>
        <taxon>Pseudomonadati</taxon>
        <taxon>Bacteroidota</taxon>
        <taxon>Bacteroidia</taxon>
        <taxon>Bacteroidales</taxon>
        <taxon>Rikenellaceae</taxon>
        <taxon>Alistipes</taxon>
    </lineage>
</organism>
<dbReference type="InterPro" id="IPR001034">
    <property type="entry name" value="DeoR_HTH"/>
</dbReference>
<dbReference type="AlphaFoldDB" id="A0A1H3ZVD5"/>
<proteinExistence type="predicted"/>
<evidence type="ECO:0000259" key="4">
    <source>
        <dbReference type="PROSITE" id="PS51000"/>
    </source>
</evidence>
<dbReference type="InterPro" id="IPR014036">
    <property type="entry name" value="DeoR-like_C"/>
</dbReference>
<dbReference type="SUPFAM" id="SSF100950">
    <property type="entry name" value="NagB/RpiA/CoA transferase-like"/>
    <property type="match status" value="1"/>
</dbReference>
<evidence type="ECO:0000313" key="5">
    <source>
        <dbReference type="EMBL" id="SEA27234.1"/>
    </source>
</evidence>
<keyword evidence="3" id="KW-0804">Transcription</keyword>
<dbReference type="InterPro" id="IPR050313">
    <property type="entry name" value="Carb_Metab_HTH_regulators"/>
</dbReference>
<dbReference type="SUPFAM" id="SSF46785">
    <property type="entry name" value="Winged helix' DNA-binding domain"/>
    <property type="match status" value="1"/>
</dbReference>
<dbReference type="EMBL" id="FNRI01000002">
    <property type="protein sequence ID" value="SEA27234.1"/>
    <property type="molecule type" value="Genomic_DNA"/>
</dbReference>
<keyword evidence="1" id="KW-0805">Transcription regulation</keyword>
<dbReference type="SMART" id="SM01134">
    <property type="entry name" value="DeoRC"/>
    <property type="match status" value="1"/>
</dbReference>
<name>A0A1H3ZVD5_9BACT</name>
<sequence length="257" mass="28384">MLSIAERHKYILDNLNKYGFVRITDVANELGVTKVTIRKDIKILESKGLLYKVHGSARPANPHVADLDVHVKDNINRDAKRRIAQRAVEMLGDADSIIVASGSTVYAFAEEIKMRAWHHLNIVTPFLRLGVLLNEAENVAVVQLGGTVHKKSLSVLGEEAARELDDCICSKVFFGVDGIDLEHGITTSTIDEAKLTRRMMRAASQVVVLADSSKFGQRGFGRICALEDIDVIVTDERIPEQMVSIIEEAGVDLIIVK</sequence>
<dbReference type="PRINTS" id="PR00037">
    <property type="entry name" value="HTHLACR"/>
</dbReference>
<dbReference type="SMART" id="SM00420">
    <property type="entry name" value="HTH_DEOR"/>
    <property type="match status" value="1"/>
</dbReference>
<dbReference type="PANTHER" id="PTHR30363:SF44">
    <property type="entry name" value="AGA OPERON TRANSCRIPTIONAL REPRESSOR-RELATED"/>
    <property type="match status" value="1"/>
</dbReference>
<dbReference type="GO" id="GO:0003700">
    <property type="term" value="F:DNA-binding transcription factor activity"/>
    <property type="evidence" value="ECO:0007669"/>
    <property type="project" value="InterPro"/>
</dbReference>
<protein>
    <submittedName>
        <fullName evidence="5">Transcriptional regulator, DeoR family</fullName>
    </submittedName>
</protein>
<evidence type="ECO:0000313" key="6">
    <source>
        <dbReference type="Proteomes" id="UP000183253"/>
    </source>
</evidence>
<accession>A0A1H3ZVD5</accession>
<dbReference type="InterPro" id="IPR036390">
    <property type="entry name" value="WH_DNA-bd_sf"/>
</dbReference>
<feature type="domain" description="HTH deoR-type" evidence="4">
    <location>
        <begin position="4"/>
        <end position="59"/>
    </location>
</feature>
<gene>
    <name evidence="5" type="ORF">SAMN05444145_102343</name>
</gene>